<dbReference type="AlphaFoldDB" id="A0A4U1DB14"/>
<feature type="region of interest" description="Disordered" evidence="1">
    <location>
        <begin position="36"/>
        <end position="82"/>
    </location>
</feature>
<keyword evidence="3" id="KW-1185">Reference proteome</keyword>
<feature type="compositionally biased region" description="Polar residues" evidence="1">
    <location>
        <begin position="72"/>
        <end position="82"/>
    </location>
</feature>
<proteinExistence type="predicted"/>
<comment type="caution">
    <text evidence="2">The sequence shown here is derived from an EMBL/GenBank/DDBJ whole genome shotgun (WGS) entry which is preliminary data.</text>
</comment>
<accession>A0A4U1DB14</accession>
<name>A0A4U1DB14_9BACI</name>
<dbReference type="InterPro" id="IPR024980">
    <property type="entry name" value="DUF3886"/>
</dbReference>
<evidence type="ECO:0000313" key="3">
    <source>
        <dbReference type="Proteomes" id="UP000307756"/>
    </source>
</evidence>
<dbReference type="Pfam" id="PF13025">
    <property type="entry name" value="DUF3886"/>
    <property type="match status" value="1"/>
</dbReference>
<evidence type="ECO:0000256" key="1">
    <source>
        <dbReference type="SAM" id="MobiDB-lite"/>
    </source>
</evidence>
<dbReference type="Proteomes" id="UP000307756">
    <property type="component" value="Unassembled WGS sequence"/>
</dbReference>
<sequence>MKKKKQNHSPKRNEEKPVTLGDMLNADLLKQLKEQKQQLKAVEEQKQIEEEERKKEERRQREKNKSFEELLNESSMDWKSFK</sequence>
<reference evidence="2 3" key="1">
    <citation type="journal article" date="2011" name="J. Microbiol.">
        <title>Bacillus kyonggiensis sp. nov., isolated from soil of a lettuce field.</title>
        <authorList>
            <person name="Dong K."/>
            <person name="Lee S."/>
        </authorList>
    </citation>
    <scope>NUCLEOTIDE SEQUENCE [LARGE SCALE GENOMIC DNA]</scope>
    <source>
        <strain evidence="2 3">NB22</strain>
    </source>
</reference>
<evidence type="ECO:0000313" key="2">
    <source>
        <dbReference type="EMBL" id="TKC19799.1"/>
    </source>
</evidence>
<dbReference type="RefSeq" id="WP_136830700.1">
    <property type="nucleotide sequence ID" value="NZ_SWBM01000001.1"/>
</dbReference>
<gene>
    <name evidence="2" type="ORF">FA727_09765</name>
</gene>
<feature type="compositionally biased region" description="Basic residues" evidence="1">
    <location>
        <begin position="1"/>
        <end position="10"/>
    </location>
</feature>
<feature type="compositionally biased region" description="Basic and acidic residues" evidence="1">
    <location>
        <begin position="36"/>
        <end position="68"/>
    </location>
</feature>
<dbReference type="EMBL" id="SWBM01000001">
    <property type="protein sequence ID" value="TKC19799.1"/>
    <property type="molecule type" value="Genomic_DNA"/>
</dbReference>
<protein>
    <submittedName>
        <fullName evidence="2">DUF3886 domain-containing protein</fullName>
    </submittedName>
</protein>
<organism evidence="2 3">
    <name type="scientific">Robertmurraya kyonggiensis</name>
    <dbReference type="NCBI Taxonomy" id="1037680"/>
    <lineage>
        <taxon>Bacteria</taxon>
        <taxon>Bacillati</taxon>
        <taxon>Bacillota</taxon>
        <taxon>Bacilli</taxon>
        <taxon>Bacillales</taxon>
        <taxon>Bacillaceae</taxon>
        <taxon>Robertmurraya</taxon>
    </lineage>
</organism>
<feature type="region of interest" description="Disordered" evidence="1">
    <location>
        <begin position="1"/>
        <end position="23"/>
    </location>
</feature>